<feature type="transmembrane region" description="Helical" evidence="1">
    <location>
        <begin position="289"/>
        <end position="309"/>
    </location>
</feature>
<sequence length="321" mass="34497">MRYSAVRKSLAALTILGLLLGGLAIAVHEAQPYYPGGADIVRLSADYNLKADGTLEVTETIDYNYGHLGYPLARVIQVRRPATDDLGASVKTPGTDRIWKVFDVTATDSSGAKVAVDLREMDPLLPPLTPTGIDGWNSRLSDLHIKVGDSLPYVTVHAGDKPVTRMARFVVRYKVRGALERASGGYELNWPDRRRLASGEQLDYIGVPVVDTRLATPSDPISPSCAGYRDAPGDWAVTPCAATTKTARETIFTNAQQGSSMTVVAGLPGDGFADGAALYDDSPAPVSAWIRRILVGALLVAALVVIAIWRRRAVRTSQPEN</sequence>
<evidence type="ECO:0000259" key="2">
    <source>
        <dbReference type="Pfam" id="PF09972"/>
    </source>
</evidence>
<protein>
    <submittedName>
        <fullName evidence="3">DUF2207 domain-containing protein</fullName>
    </submittedName>
</protein>
<evidence type="ECO:0000313" key="4">
    <source>
        <dbReference type="Proteomes" id="UP000295075"/>
    </source>
</evidence>
<organism evidence="3 4">
    <name type="scientific">Kribbella albertanoniae</name>
    <dbReference type="NCBI Taxonomy" id="1266829"/>
    <lineage>
        <taxon>Bacteria</taxon>
        <taxon>Bacillati</taxon>
        <taxon>Actinomycetota</taxon>
        <taxon>Actinomycetes</taxon>
        <taxon>Propionibacteriales</taxon>
        <taxon>Kribbellaceae</taxon>
        <taxon>Kribbella</taxon>
    </lineage>
</organism>
<keyword evidence="1" id="KW-0812">Transmembrane</keyword>
<keyword evidence="4" id="KW-1185">Reference proteome</keyword>
<dbReference type="Proteomes" id="UP000295075">
    <property type="component" value="Unassembled WGS sequence"/>
</dbReference>
<comment type="caution">
    <text evidence="3">The sequence shown here is derived from an EMBL/GenBank/DDBJ whole genome shotgun (WGS) entry which is preliminary data.</text>
</comment>
<accession>A0A4R4NXI4</accession>
<gene>
    <name evidence="3" type="ORF">E1261_42285</name>
</gene>
<keyword evidence="1" id="KW-0472">Membrane</keyword>
<keyword evidence="1" id="KW-1133">Transmembrane helix</keyword>
<name>A0A4R4NXI4_9ACTN</name>
<reference evidence="3 4" key="1">
    <citation type="submission" date="2019-03" db="EMBL/GenBank/DDBJ databases">
        <title>Draft genome sequences of novel Actinobacteria.</title>
        <authorList>
            <person name="Sahin N."/>
            <person name="Ay H."/>
            <person name="Saygin H."/>
        </authorList>
    </citation>
    <scope>NUCLEOTIDE SEQUENCE [LARGE SCALE GENOMIC DNA]</scope>
    <source>
        <strain evidence="3 4">JCM 30547</strain>
    </source>
</reference>
<dbReference type="OrthoDB" id="3829015at2"/>
<evidence type="ECO:0000313" key="3">
    <source>
        <dbReference type="EMBL" id="TDC14571.1"/>
    </source>
</evidence>
<dbReference type="InterPro" id="IPR018702">
    <property type="entry name" value="DUF2207"/>
</dbReference>
<feature type="domain" description="DUF2207" evidence="2">
    <location>
        <begin position="40"/>
        <end position="190"/>
    </location>
</feature>
<dbReference type="AlphaFoldDB" id="A0A4R4NXI4"/>
<proteinExistence type="predicted"/>
<dbReference type="EMBL" id="SMKA01000388">
    <property type="protein sequence ID" value="TDC14571.1"/>
    <property type="molecule type" value="Genomic_DNA"/>
</dbReference>
<dbReference type="Pfam" id="PF09972">
    <property type="entry name" value="DUF2207"/>
    <property type="match status" value="1"/>
</dbReference>
<evidence type="ECO:0000256" key="1">
    <source>
        <dbReference type="SAM" id="Phobius"/>
    </source>
</evidence>